<evidence type="ECO:0000256" key="14">
    <source>
        <dbReference type="RuleBase" id="RU000304"/>
    </source>
</evidence>
<dbReference type="SUPFAM" id="SSF56112">
    <property type="entry name" value="Protein kinase-like (PK-like)"/>
    <property type="match status" value="1"/>
</dbReference>
<accession>A0A0D8XG92</accession>
<sequence length="285" mass="33125">MYLMSFISTTKNIQYVESRSCLDKHYEIGELIGKGNFSRVFYALRKKDGRKCALKEVERHQLRGKWFFIENEVEILRMCSHPNICRLVDAFKTNVRYLLVFEYAQDGDLFDLIRRDGHLPECDAASYTCQIASALAYLHERKIVHRDVKPENLLLFNKRQARLCDFGLACTVLGPLYRVCGTPTYCAPEILNESGYSYSVDVWSLGIVLHVMLVGFAPFRSTNRIRLFQLITKGKIHFDLPEWRSISYEARNLLNEMLCMNPKQRIAADEILSHSWIKSSENHPE</sequence>
<dbReference type="STRING" id="29172.A0A0D8XG92"/>
<dbReference type="FunFam" id="1.10.510.10:FF:000571">
    <property type="entry name" value="Maternal embryonic leucine zipper kinase"/>
    <property type="match status" value="1"/>
</dbReference>
<evidence type="ECO:0000256" key="3">
    <source>
        <dbReference type="ARBA" id="ARBA00022679"/>
    </source>
</evidence>
<dbReference type="InterPro" id="IPR011009">
    <property type="entry name" value="Kinase-like_dom_sf"/>
</dbReference>
<comment type="similarity">
    <text evidence="14">Belongs to the protein kinase superfamily.</text>
</comment>
<dbReference type="Pfam" id="PF00069">
    <property type="entry name" value="Pkinase"/>
    <property type="match status" value="1"/>
</dbReference>
<evidence type="ECO:0000256" key="10">
    <source>
        <dbReference type="PIRSR" id="PIRSR630616-1"/>
    </source>
</evidence>
<keyword evidence="4 11" id="KW-0547">Nucleotide-binding</keyword>
<dbReference type="PROSITE" id="PS00107">
    <property type="entry name" value="PROTEIN_KINASE_ATP"/>
    <property type="match status" value="1"/>
</dbReference>
<comment type="cofactor">
    <cofactor evidence="1">
        <name>Mg(2+)</name>
        <dbReference type="ChEBI" id="CHEBI:18420"/>
    </cofactor>
</comment>
<feature type="domain" description="Protein kinase" evidence="15">
    <location>
        <begin position="26"/>
        <end position="277"/>
    </location>
</feature>
<dbReference type="Proteomes" id="UP000053766">
    <property type="component" value="Unassembled WGS sequence"/>
</dbReference>
<feature type="active site" description="Proton acceptor" evidence="10">
    <location>
        <position position="147"/>
    </location>
</feature>
<keyword evidence="17" id="KW-1185">Reference proteome</keyword>
<dbReference type="GO" id="GO:0005524">
    <property type="term" value="F:ATP binding"/>
    <property type="evidence" value="ECO:0007669"/>
    <property type="project" value="UniProtKB-UniRule"/>
</dbReference>
<dbReference type="GO" id="GO:0004674">
    <property type="term" value="F:protein serine/threonine kinase activity"/>
    <property type="evidence" value="ECO:0007669"/>
    <property type="project" value="UniProtKB-KW"/>
</dbReference>
<dbReference type="InterPro" id="IPR017441">
    <property type="entry name" value="Protein_kinase_ATP_BS"/>
</dbReference>
<dbReference type="AlphaFoldDB" id="A0A0D8XG92"/>
<keyword evidence="3" id="KW-0808">Transferase</keyword>
<dbReference type="FunFam" id="3.30.200.20:FF:000042">
    <property type="entry name" value="Aurora kinase A"/>
    <property type="match status" value="1"/>
</dbReference>
<evidence type="ECO:0000313" key="16">
    <source>
        <dbReference type="EMBL" id="KJH41396.1"/>
    </source>
</evidence>
<evidence type="ECO:0000259" key="15">
    <source>
        <dbReference type="PROSITE" id="PS50011"/>
    </source>
</evidence>
<evidence type="ECO:0000256" key="12">
    <source>
        <dbReference type="PIRSR" id="PIRSR630616-3"/>
    </source>
</evidence>
<dbReference type="SMART" id="SM00220">
    <property type="entry name" value="S_TKc"/>
    <property type="match status" value="1"/>
</dbReference>
<proteinExistence type="inferred from homology"/>
<keyword evidence="2 14" id="KW-0723">Serine/threonine-protein kinase</keyword>
<name>A0A0D8XG92_DICVI</name>
<dbReference type="PROSITE" id="PS00108">
    <property type="entry name" value="PROTEIN_KINASE_ST"/>
    <property type="match status" value="1"/>
</dbReference>
<evidence type="ECO:0000256" key="1">
    <source>
        <dbReference type="ARBA" id="ARBA00001946"/>
    </source>
</evidence>
<feature type="binding site" evidence="11">
    <location>
        <position position="165"/>
    </location>
    <ligand>
        <name>ATP</name>
        <dbReference type="ChEBI" id="CHEBI:30616"/>
    </ligand>
</feature>
<evidence type="ECO:0000256" key="7">
    <source>
        <dbReference type="ARBA" id="ARBA00022842"/>
    </source>
</evidence>
<dbReference type="PANTHER" id="PTHR24350">
    <property type="entry name" value="SERINE/THREONINE-PROTEIN KINASE IAL-RELATED"/>
    <property type="match status" value="1"/>
</dbReference>
<evidence type="ECO:0000256" key="2">
    <source>
        <dbReference type="ARBA" id="ARBA00022527"/>
    </source>
</evidence>
<dbReference type="InterPro" id="IPR000719">
    <property type="entry name" value="Prot_kinase_dom"/>
</dbReference>
<evidence type="ECO:0000256" key="9">
    <source>
        <dbReference type="ARBA" id="ARBA00048679"/>
    </source>
</evidence>
<gene>
    <name evidence="16" type="ORF">DICVIV_12632</name>
</gene>
<evidence type="ECO:0000313" key="17">
    <source>
        <dbReference type="Proteomes" id="UP000053766"/>
    </source>
</evidence>
<reference evidence="16 17" key="1">
    <citation type="submission" date="2013-11" db="EMBL/GenBank/DDBJ databases">
        <title>Draft genome of the bovine lungworm Dictyocaulus viviparus.</title>
        <authorList>
            <person name="Mitreva M."/>
        </authorList>
    </citation>
    <scope>NUCLEOTIDE SEQUENCE [LARGE SCALE GENOMIC DNA]</scope>
    <source>
        <strain evidence="16 17">HannoverDv2000</strain>
    </source>
</reference>
<reference evidence="17" key="2">
    <citation type="journal article" date="2016" name="Sci. Rep.">
        <title>Dictyocaulus viviparus genome, variome and transcriptome elucidate lungworm biology and support future intervention.</title>
        <authorList>
            <person name="McNulty S.N."/>
            <person name="Strube C."/>
            <person name="Rosa B.A."/>
            <person name="Martin J.C."/>
            <person name="Tyagi R."/>
            <person name="Choi Y.J."/>
            <person name="Wang Q."/>
            <person name="Hallsworth Pepin K."/>
            <person name="Zhang X."/>
            <person name="Ozersky P."/>
            <person name="Wilson R.K."/>
            <person name="Sternberg P.W."/>
            <person name="Gasser R.B."/>
            <person name="Mitreva M."/>
        </authorList>
    </citation>
    <scope>NUCLEOTIDE SEQUENCE [LARGE SCALE GENOMIC DNA]</scope>
    <source>
        <strain evidence="17">HannoverDv2000</strain>
    </source>
</reference>
<dbReference type="CDD" id="cd05117">
    <property type="entry name" value="STKc_CAMK"/>
    <property type="match status" value="1"/>
</dbReference>
<evidence type="ECO:0000256" key="6">
    <source>
        <dbReference type="ARBA" id="ARBA00022840"/>
    </source>
</evidence>
<evidence type="ECO:0000256" key="5">
    <source>
        <dbReference type="ARBA" id="ARBA00022777"/>
    </source>
</evidence>
<feature type="cross-link" description="Glycyl lysine isopeptide (Lys-Gly) (interchain with G-Cter in SUMO2)" evidence="12">
    <location>
        <position position="149"/>
    </location>
</feature>
<feature type="binding site" evidence="11 13">
    <location>
        <position position="55"/>
    </location>
    <ligand>
        <name>ATP</name>
        <dbReference type="ChEBI" id="CHEBI:30616"/>
    </ligand>
</feature>
<comment type="catalytic activity">
    <reaction evidence="9">
        <text>L-seryl-[protein] + ATP = O-phospho-L-seryl-[protein] + ADP + H(+)</text>
        <dbReference type="Rhea" id="RHEA:17989"/>
        <dbReference type="Rhea" id="RHEA-COMP:9863"/>
        <dbReference type="Rhea" id="RHEA-COMP:11604"/>
        <dbReference type="ChEBI" id="CHEBI:15378"/>
        <dbReference type="ChEBI" id="CHEBI:29999"/>
        <dbReference type="ChEBI" id="CHEBI:30616"/>
        <dbReference type="ChEBI" id="CHEBI:83421"/>
        <dbReference type="ChEBI" id="CHEBI:456216"/>
        <dbReference type="EC" id="2.7.11.1"/>
    </reaction>
</comment>
<comment type="catalytic activity">
    <reaction evidence="8">
        <text>L-threonyl-[protein] + ATP = O-phospho-L-threonyl-[protein] + ADP + H(+)</text>
        <dbReference type="Rhea" id="RHEA:46608"/>
        <dbReference type="Rhea" id="RHEA-COMP:11060"/>
        <dbReference type="Rhea" id="RHEA-COMP:11605"/>
        <dbReference type="ChEBI" id="CHEBI:15378"/>
        <dbReference type="ChEBI" id="CHEBI:30013"/>
        <dbReference type="ChEBI" id="CHEBI:30616"/>
        <dbReference type="ChEBI" id="CHEBI:61977"/>
        <dbReference type="ChEBI" id="CHEBI:456216"/>
        <dbReference type="EC" id="2.7.11.1"/>
    </reaction>
</comment>
<evidence type="ECO:0000256" key="4">
    <source>
        <dbReference type="ARBA" id="ARBA00022741"/>
    </source>
</evidence>
<dbReference type="PROSITE" id="PS50011">
    <property type="entry name" value="PROTEIN_KINASE_DOM"/>
    <property type="match status" value="1"/>
</dbReference>
<feature type="binding site" evidence="11">
    <location>
        <begin position="102"/>
        <end position="104"/>
    </location>
    <ligand>
        <name>ATP</name>
        <dbReference type="ChEBI" id="CHEBI:30616"/>
    </ligand>
</feature>
<evidence type="ECO:0000256" key="11">
    <source>
        <dbReference type="PIRSR" id="PIRSR630616-2"/>
    </source>
</evidence>
<evidence type="ECO:0000256" key="8">
    <source>
        <dbReference type="ARBA" id="ARBA00047899"/>
    </source>
</evidence>
<dbReference type="OrthoDB" id="1738954at2759"/>
<keyword evidence="5 16" id="KW-0418">Kinase</keyword>
<keyword evidence="7" id="KW-0460">Magnesium</keyword>
<dbReference type="EMBL" id="KN716833">
    <property type="protein sequence ID" value="KJH41396.1"/>
    <property type="molecule type" value="Genomic_DNA"/>
</dbReference>
<protein>
    <submittedName>
        <fullName evidence="16">Kinase domain protein</fullName>
    </submittedName>
</protein>
<keyword evidence="6 11" id="KW-0067">ATP-binding</keyword>
<dbReference type="Gene3D" id="1.10.510.10">
    <property type="entry name" value="Transferase(Phosphotransferase) domain 1"/>
    <property type="match status" value="1"/>
</dbReference>
<feature type="binding site" evidence="11">
    <location>
        <begin position="151"/>
        <end position="152"/>
    </location>
    <ligand>
        <name>ATP</name>
        <dbReference type="ChEBI" id="CHEBI:30616"/>
    </ligand>
</feature>
<dbReference type="InterPro" id="IPR008271">
    <property type="entry name" value="Ser/Thr_kinase_AS"/>
</dbReference>
<organism evidence="16 17">
    <name type="scientific">Dictyocaulus viviparus</name>
    <name type="common">Bovine lungworm</name>
    <dbReference type="NCBI Taxonomy" id="29172"/>
    <lineage>
        <taxon>Eukaryota</taxon>
        <taxon>Metazoa</taxon>
        <taxon>Ecdysozoa</taxon>
        <taxon>Nematoda</taxon>
        <taxon>Chromadorea</taxon>
        <taxon>Rhabditida</taxon>
        <taxon>Rhabditina</taxon>
        <taxon>Rhabditomorpha</taxon>
        <taxon>Strongyloidea</taxon>
        <taxon>Metastrongylidae</taxon>
        <taxon>Dictyocaulus</taxon>
    </lineage>
</organism>
<dbReference type="InterPro" id="IPR030616">
    <property type="entry name" value="Aur-like"/>
</dbReference>
<evidence type="ECO:0000256" key="13">
    <source>
        <dbReference type="PROSITE-ProRule" id="PRU10141"/>
    </source>
</evidence>